<evidence type="ECO:0000313" key="1">
    <source>
        <dbReference type="EMBL" id="CAF0741766.1"/>
    </source>
</evidence>
<protein>
    <submittedName>
        <fullName evidence="1">Uncharacterized protein</fullName>
    </submittedName>
</protein>
<evidence type="ECO:0000313" key="2">
    <source>
        <dbReference type="Proteomes" id="UP000663877"/>
    </source>
</evidence>
<accession>A0A813NUU2</accession>
<proteinExistence type="predicted"/>
<dbReference type="EMBL" id="CAJNOI010000004">
    <property type="protein sequence ID" value="CAF0741766.1"/>
    <property type="molecule type" value="Genomic_DNA"/>
</dbReference>
<sequence length="127" mass="13824">MTKKSGRKNQHKIDLSNLVSVVPSADQILSPESLLPSVQSPLSFTYENPTNSNLPMTKRIGRIRIQRCIDGQTGTNSTIRLITSGETNTRLSLPTQPTIQASSILTTLITARRSNSLNNSTSNPSNC</sequence>
<dbReference type="AlphaFoldDB" id="A0A813NUU2"/>
<comment type="caution">
    <text evidence="1">The sequence shown here is derived from an EMBL/GenBank/DDBJ whole genome shotgun (WGS) entry which is preliminary data.</text>
</comment>
<name>A0A813NUU2_9BILA</name>
<dbReference type="Proteomes" id="UP000663877">
    <property type="component" value="Unassembled WGS sequence"/>
</dbReference>
<organism evidence="1 2">
    <name type="scientific">Adineta steineri</name>
    <dbReference type="NCBI Taxonomy" id="433720"/>
    <lineage>
        <taxon>Eukaryota</taxon>
        <taxon>Metazoa</taxon>
        <taxon>Spiralia</taxon>
        <taxon>Gnathifera</taxon>
        <taxon>Rotifera</taxon>
        <taxon>Eurotatoria</taxon>
        <taxon>Bdelloidea</taxon>
        <taxon>Adinetida</taxon>
        <taxon>Adinetidae</taxon>
        <taxon>Adineta</taxon>
    </lineage>
</organism>
<gene>
    <name evidence="1" type="ORF">BJG266_LOCUS1895</name>
</gene>
<reference evidence="1" key="1">
    <citation type="submission" date="2021-02" db="EMBL/GenBank/DDBJ databases">
        <authorList>
            <person name="Nowell W R."/>
        </authorList>
    </citation>
    <scope>NUCLEOTIDE SEQUENCE</scope>
</reference>